<dbReference type="NCBIfam" id="TIGR01707">
    <property type="entry name" value="gspI"/>
    <property type="match status" value="1"/>
</dbReference>
<accession>A0AAP8MGR6</accession>
<feature type="domain" description="Type II secretion system protein GspI C-terminal" evidence="11">
    <location>
        <begin position="63"/>
        <end position="145"/>
    </location>
</feature>
<evidence type="ECO:0000256" key="2">
    <source>
        <dbReference type="ARBA" id="ARBA00008358"/>
    </source>
</evidence>
<dbReference type="NCBIfam" id="TIGR02532">
    <property type="entry name" value="IV_pilin_GFxxxE"/>
    <property type="match status" value="1"/>
</dbReference>
<dbReference type="PANTHER" id="PTHR38779:SF2">
    <property type="entry name" value="TYPE II SECRETION SYSTEM PROTEIN I-RELATED"/>
    <property type="match status" value="1"/>
</dbReference>
<dbReference type="InterPro" id="IPR045584">
    <property type="entry name" value="Pilin-like"/>
</dbReference>
<dbReference type="InterPro" id="IPR003413">
    <property type="entry name" value="T2SS_GspI_C"/>
</dbReference>
<evidence type="ECO:0000256" key="10">
    <source>
        <dbReference type="SAM" id="MobiDB-lite"/>
    </source>
</evidence>
<evidence type="ECO:0000256" key="7">
    <source>
        <dbReference type="ARBA" id="ARBA00022989"/>
    </source>
</evidence>
<dbReference type="PANTHER" id="PTHR38779">
    <property type="entry name" value="TYPE II SECRETION SYSTEM PROTEIN I-RELATED"/>
    <property type="match status" value="1"/>
</dbReference>
<evidence type="ECO:0000256" key="4">
    <source>
        <dbReference type="ARBA" id="ARBA00022481"/>
    </source>
</evidence>
<comment type="PTM">
    <text evidence="9">Cleaved by prepilin peptidase.</text>
</comment>
<comment type="similarity">
    <text evidence="2 9">Belongs to the GSP I family.</text>
</comment>
<dbReference type="SUPFAM" id="SSF54523">
    <property type="entry name" value="Pili subunits"/>
    <property type="match status" value="1"/>
</dbReference>
<keyword evidence="3" id="KW-1003">Cell membrane</keyword>
<keyword evidence="4 9" id="KW-0488">Methylation</keyword>
<organism evidence="12 13">
    <name type="scientific">Halioglobus japonicus</name>
    <dbReference type="NCBI Taxonomy" id="930805"/>
    <lineage>
        <taxon>Bacteria</taxon>
        <taxon>Pseudomonadati</taxon>
        <taxon>Pseudomonadota</taxon>
        <taxon>Gammaproteobacteria</taxon>
        <taxon>Cellvibrionales</taxon>
        <taxon>Halieaceae</taxon>
        <taxon>Halioglobus</taxon>
    </lineage>
</organism>
<dbReference type="AlphaFoldDB" id="A0AAP8MGR6"/>
<evidence type="ECO:0000256" key="5">
    <source>
        <dbReference type="ARBA" id="ARBA00022519"/>
    </source>
</evidence>
<dbReference type="KEGG" id="hja:BST95_17315"/>
<sequence>MGPARQLPRTLSRRRTGAARPVSRLTSKGFTLVEVMVALAIVALALPALLVALSRQVDATAYLRDKSMANIVAANKLAELRLLSRARQELFKGKESGSEELAGREWYWWLESADTEVPDFYRVEIDVALDENGADEPLFTLVAFLSGDLTSLQNPEGEAGGE</sequence>
<dbReference type="GO" id="GO:0005886">
    <property type="term" value="C:plasma membrane"/>
    <property type="evidence" value="ECO:0007669"/>
    <property type="project" value="UniProtKB-SubCell"/>
</dbReference>
<reference evidence="12 13" key="1">
    <citation type="submission" date="2018-01" db="EMBL/GenBank/DDBJ databases">
        <title>The draft genome sequence of Halioglobus japonicus S1-36.</title>
        <authorList>
            <person name="Du Z.-J."/>
            <person name="Shi M.-J."/>
        </authorList>
    </citation>
    <scope>NUCLEOTIDE SEQUENCE [LARGE SCALE GENOMIC DNA]</scope>
    <source>
        <strain evidence="12 13">S1-36</strain>
    </source>
</reference>
<gene>
    <name evidence="12" type="primary">gspI</name>
    <name evidence="12" type="ORF">C0029_00900</name>
</gene>
<feature type="transmembrane region" description="Helical" evidence="9">
    <location>
        <begin position="30"/>
        <end position="53"/>
    </location>
</feature>
<dbReference type="Gene3D" id="3.30.1300.30">
    <property type="entry name" value="GSPII I/J protein-like"/>
    <property type="match status" value="1"/>
</dbReference>
<name>A0AAP8MGR6_9GAMM</name>
<dbReference type="GO" id="GO:0015628">
    <property type="term" value="P:protein secretion by the type II secretion system"/>
    <property type="evidence" value="ECO:0007669"/>
    <property type="project" value="UniProtKB-UniRule"/>
</dbReference>
<dbReference type="Proteomes" id="UP000235162">
    <property type="component" value="Unassembled WGS sequence"/>
</dbReference>
<evidence type="ECO:0000313" key="12">
    <source>
        <dbReference type="EMBL" id="PLW87187.1"/>
    </source>
</evidence>
<dbReference type="GO" id="GO:0015627">
    <property type="term" value="C:type II protein secretion system complex"/>
    <property type="evidence" value="ECO:0007669"/>
    <property type="project" value="UniProtKB-UniRule"/>
</dbReference>
<comment type="caution">
    <text evidence="12">The sequence shown here is derived from an EMBL/GenBank/DDBJ whole genome shotgun (WGS) entry which is preliminary data.</text>
</comment>
<keyword evidence="8 9" id="KW-0472">Membrane</keyword>
<keyword evidence="5 9" id="KW-0997">Cell inner membrane</keyword>
<dbReference type="EMBL" id="PKUR01000001">
    <property type="protein sequence ID" value="PLW87187.1"/>
    <property type="molecule type" value="Genomic_DNA"/>
</dbReference>
<keyword evidence="6 9" id="KW-0812">Transmembrane</keyword>
<dbReference type="InterPro" id="IPR010052">
    <property type="entry name" value="T2SS_protein-GspI"/>
</dbReference>
<keyword evidence="13" id="KW-1185">Reference proteome</keyword>
<evidence type="ECO:0000256" key="3">
    <source>
        <dbReference type="ARBA" id="ARBA00022475"/>
    </source>
</evidence>
<dbReference type="InterPro" id="IPR012902">
    <property type="entry name" value="N_methyl_site"/>
</dbReference>
<protein>
    <recommendedName>
        <fullName evidence="9">Type II secretion system protein I</fullName>
        <shortName evidence="9">T2SS minor pseudopilin I</shortName>
    </recommendedName>
</protein>
<comment type="subcellular location">
    <subcellularLocation>
        <location evidence="1 9">Cell inner membrane</location>
        <topology evidence="1 9">Single-pass membrane protein</topology>
    </subcellularLocation>
</comment>
<feature type="region of interest" description="Disordered" evidence="10">
    <location>
        <begin position="1"/>
        <end position="20"/>
    </location>
</feature>
<dbReference type="Pfam" id="PF02501">
    <property type="entry name" value="T2SSI"/>
    <property type="match status" value="1"/>
</dbReference>
<comment type="function">
    <text evidence="9">Component of the type II secretion system required for the energy-dependent secretion of extracellular factors such as proteases and toxins from the periplasm.</text>
</comment>
<evidence type="ECO:0000256" key="8">
    <source>
        <dbReference type="ARBA" id="ARBA00023136"/>
    </source>
</evidence>
<evidence type="ECO:0000256" key="1">
    <source>
        <dbReference type="ARBA" id="ARBA00004377"/>
    </source>
</evidence>
<evidence type="ECO:0000259" key="11">
    <source>
        <dbReference type="Pfam" id="PF02501"/>
    </source>
</evidence>
<evidence type="ECO:0000313" key="13">
    <source>
        <dbReference type="Proteomes" id="UP000235162"/>
    </source>
</evidence>
<evidence type="ECO:0000256" key="6">
    <source>
        <dbReference type="ARBA" id="ARBA00022692"/>
    </source>
</evidence>
<evidence type="ECO:0000256" key="9">
    <source>
        <dbReference type="RuleBase" id="RU368030"/>
    </source>
</evidence>
<keyword evidence="7 9" id="KW-1133">Transmembrane helix</keyword>
<proteinExistence type="inferred from homology"/>
<comment type="subunit">
    <text evidence="9">Type II secretion is composed of four main components: the outer membrane complex, the inner membrane complex, the cytoplasmic secretion ATPase and the periplasm-spanning pseudopilus.</text>
</comment>
<dbReference type="Pfam" id="PF07963">
    <property type="entry name" value="N_methyl"/>
    <property type="match status" value="1"/>
</dbReference>